<feature type="non-terminal residue" evidence="3">
    <location>
        <position position="294"/>
    </location>
</feature>
<proteinExistence type="predicted"/>
<protein>
    <submittedName>
        <fullName evidence="3">Uncharacterized protein</fullName>
    </submittedName>
</protein>
<keyword evidence="4" id="KW-1185">Reference proteome</keyword>
<organism evidence="3 4">
    <name type="scientific">Nesidiocoris tenuis</name>
    <dbReference type="NCBI Taxonomy" id="355587"/>
    <lineage>
        <taxon>Eukaryota</taxon>
        <taxon>Metazoa</taxon>
        <taxon>Ecdysozoa</taxon>
        <taxon>Arthropoda</taxon>
        <taxon>Hexapoda</taxon>
        <taxon>Insecta</taxon>
        <taxon>Pterygota</taxon>
        <taxon>Neoptera</taxon>
        <taxon>Paraneoptera</taxon>
        <taxon>Hemiptera</taxon>
        <taxon>Heteroptera</taxon>
        <taxon>Panheteroptera</taxon>
        <taxon>Cimicomorpha</taxon>
        <taxon>Miridae</taxon>
        <taxon>Dicyphina</taxon>
        <taxon>Nesidiocoris</taxon>
    </lineage>
</organism>
<accession>A0A6H5HYD4</accession>
<name>A0A6H5HYD4_9HEMI</name>
<gene>
    <name evidence="2" type="ORF">NTEN_LOCUS23892</name>
    <name evidence="3" type="ORF">NTEN_LOCUS23896</name>
</gene>
<reference evidence="3 4" key="1">
    <citation type="submission" date="2020-02" db="EMBL/GenBank/DDBJ databases">
        <authorList>
            <person name="Ferguson B K."/>
        </authorList>
    </citation>
    <scope>NUCLEOTIDE SEQUENCE [LARGE SCALE GENOMIC DNA]</scope>
</reference>
<dbReference type="EMBL" id="CADCXU010035202">
    <property type="protein sequence ID" value="CAB0020301.1"/>
    <property type="molecule type" value="Genomic_DNA"/>
</dbReference>
<evidence type="ECO:0000313" key="3">
    <source>
        <dbReference type="EMBL" id="CAB0020305.1"/>
    </source>
</evidence>
<evidence type="ECO:0000256" key="1">
    <source>
        <dbReference type="SAM" id="MobiDB-lite"/>
    </source>
</evidence>
<dbReference type="AlphaFoldDB" id="A0A6H5HYD4"/>
<evidence type="ECO:0000313" key="2">
    <source>
        <dbReference type="EMBL" id="CAB0020301.1"/>
    </source>
</evidence>
<sequence>MLCSSGGAGEEGAVVGVACSSGEGGVPGAGADAWWALGAAAPQVLSCSSSISEVVPVPGTPGLTGTDWREDMAFTAFELDPLPPLFSPPPLQPYRYVLNLIFVTAVKPALEKGIVNPANHPHPLDRICAEYAEKPTLAPRPSKLTCGPIVVKNLTVFFEKIWKFWNRHIICLTVDGELLLMCQKTLTFLTIITNEEVIDFTLTATSVGESLDRAVTFSIVYYTKSLHINMFDLQRKNGRSLDHCTLKTIVSSDAWPGQECRFCHQIGDDDGDDAVDDDRDSEHRTQLGRPDSLA</sequence>
<dbReference type="Proteomes" id="UP000479000">
    <property type="component" value="Unassembled WGS sequence"/>
</dbReference>
<dbReference type="EMBL" id="CADCXU010035203">
    <property type="protein sequence ID" value="CAB0020305.1"/>
    <property type="molecule type" value="Genomic_DNA"/>
</dbReference>
<feature type="region of interest" description="Disordered" evidence="1">
    <location>
        <begin position="271"/>
        <end position="294"/>
    </location>
</feature>
<evidence type="ECO:0000313" key="4">
    <source>
        <dbReference type="Proteomes" id="UP000479000"/>
    </source>
</evidence>